<gene>
    <name evidence="8" type="ORF">SAMN05192564_1014</name>
</gene>
<evidence type="ECO:0000256" key="5">
    <source>
        <dbReference type="ARBA" id="ARBA00023012"/>
    </source>
</evidence>
<dbReference type="STRING" id="83784.SAMN05192564_1014"/>
<evidence type="ECO:0000259" key="7">
    <source>
        <dbReference type="SMART" id="SM00387"/>
    </source>
</evidence>
<dbReference type="AlphaFoldDB" id="A0A1H3XT20"/>
<feature type="region of interest" description="Disordered" evidence="6">
    <location>
        <begin position="164"/>
        <end position="206"/>
    </location>
</feature>
<keyword evidence="4 8" id="KW-0418">Kinase</keyword>
<dbReference type="PANTHER" id="PTHR24421:SF10">
    <property type="entry name" value="NITRATE_NITRITE SENSOR PROTEIN NARQ"/>
    <property type="match status" value="1"/>
</dbReference>
<dbReference type="CDD" id="cd16917">
    <property type="entry name" value="HATPase_UhpB-NarQ-NarX-like"/>
    <property type="match status" value="1"/>
</dbReference>
<evidence type="ECO:0000256" key="4">
    <source>
        <dbReference type="ARBA" id="ARBA00022777"/>
    </source>
</evidence>
<feature type="domain" description="Histidine kinase/HSP90-like ATPase" evidence="7">
    <location>
        <begin position="79"/>
        <end position="218"/>
    </location>
</feature>
<organism evidence="8 9">
    <name type="scientific">Paraburkholderia sartisoli</name>
    <dbReference type="NCBI Taxonomy" id="83784"/>
    <lineage>
        <taxon>Bacteria</taxon>
        <taxon>Pseudomonadati</taxon>
        <taxon>Pseudomonadota</taxon>
        <taxon>Betaproteobacteria</taxon>
        <taxon>Burkholderiales</taxon>
        <taxon>Burkholderiaceae</taxon>
        <taxon>Paraburkholderia</taxon>
    </lineage>
</organism>
<evidence type="ECO:0000256" key="1">
    <source>
        <dbReference type="ARBA" id="ARBA00000085"/>
    </source>
</evidence>
<dbReference type="GO" id="GO:0004673">
    <property type="term" value="F:protein histidine kinase activity"/>
    <property type="evidence" value="ECO:0007669"/>
    <property type="project" value="UniProtKB-EC"/>
</dbReference>
<evidence type="ECO:0000313" key="9">
    <source>
        <dbReference type="Proteomes" id="UP000198638"/>
    </source>
</evidence>
<dbReference type="SMART" id="SM00387">
    <property type="entry name" value="HATPase_c"/>
    <property type="match status" value="1"/>
</dbReference>
<dbReference type="InterPro" id="IPR036890">
    <property type="entry name" value="HATPase_C_sf"/>
</dbReference>
<dbReference type="PANTHER" id="PTHR24421">
    <property type="entry name" value="NITRATE/NITRITE SENSOR PROTEIN NARX-RELATED"/>
    <property type="match status" value="1"/>
</dbReference>
<proteinExistence type="predicted"/>
<keyword evidence="9" id="KW-1185">Reference proteome</keyword>
<dbReference type="SUPFAM" id="SSF55874">
    <property type="entry name" value="ATPase domain of HSP90 chaperone/DNA topoisomerase II/histidine kinase"/>
    <property type="match status" value="1"/>
</dbReference>
<name>A0A1H3XT20_9BURK</name>
<dbReference type="Pfam" id="PF02518">
    <property type="entry name" value="HATPase_c"/>
    <property type="match status" value="1"/>
</dbReference>
<keyword evidence="3" id="KW-0808">Transferase</keyword>
<comment type="catalytic activity">
    <reaction evidence="1">
        <text>ATP + protein L-histidine = ADP + protein N-phospho-L-histidine.</text>
        <dbReference type="EC" id="2.7.13.3"/>
    </reaction>
</comment>
<dbReference type="Gene3D" id="3.30.565.10">
    <property type="entry name" value="Histidine kinase-like ATPase, C-terminal domain"/>
    <property type="match status" value="1"/>
</dbReference>
<reference evidence="9" key="1">
    <citation type="submission" date="2016-10" db="EMBL/GenBank/DDBJ databases">
        <authorList>
            <person name="Varghese N."/>
            <person name="Submissions S."/>
        </authorList>
    </citation>
    <scope>NUCLEOTIDE SEQUENCE [LARGE SCALE GENOMIC DNA]</scope>
    <source>
        <strain evidence="9">LMG 24000</strain>
    </source>
</reference>
<evidence type="ECO:0000256" key="2">
    <source>
        <dbReference type="ARBA" id="ARBA00012438"/>
    </source>
</evidence>
<keyword evidence="5" id="KW-0902">Two-component regulatory system</keyword>
<accession>A0A1H3XT20</accession>
<feature type="compositionally biased region" description="Basic and acidic residues" evidence="6">
    <location>
        <begin position="171"/>
        <end position="180"/>
    </location>
</feature>
<protein>
    <recommendedName>
        <fullName evidence="2">histidine kinase</fullName>
        <ecNumber evidence="2">2.7.13.3</ecNumber>
    </recommendedName>
</protein>
<sequence length="239" mass="25232">MRRRNAPPQCVAALAAVRRSLDAVCEATRRTVADLHGPQMEAGIVGTLSQWVGGFAARTGLRTSFVCAADVRLTQLPAAASLAVFRAAQEALNNVAKHARASGADVRLESSRRHLTLTVTDDGIGVSRRAAMPRDDDEGGFGLAGMRARCAAFDGTLRIAAGTGPRAARHNAGERGDARHARGMNSTCSTDTTQATDGTRSKGNMRGTTVRARFAWEALLAGSHSHADSAPRGVLLHRR</sequence>
<dbReference type="InterPro" id="IPR003594">
    <property type="entry name" value="HATPase_dom"/>
</dbReference>
<dbReference type="InterPro" id="IPR050482">
    <property type="entry name" value="Sensor_HK_TwoCompSys"/>
</dbReference>
<evidence type="ECO:0000256" key="6">
    <source>
        <dbReference type="SAM" id="MobiDB-lite"/>
    </source>
</evidence>
<dbReference type="Proteomes" id="UP000198638">
    <property type="component" value="Unassembled WGS sequence"/>
</dbReference>
<evidence type="ECO:0000313" key="8">
    <source>
        <dbReference type="EMBL" id="SEA02637.1"/>
    </source>
</evidence>
<dbReference type="EC" id="2.7.13.3" evidence="2"/>
<feature type="compositionally biased region" description="Polar residues" evidence="6">
    <location>
        <begin position="184"/>
        <end position="202"/>
    </location>
</feature>
<dbReference type="EMBL" id="FNRQ01000001">
    <property type="protein sequence ID" value="SEA02637.1"/>
    <property type="molecule type" value="Genomic_DNA"/>
</dbReference>
<evidence type="ECO:0000256" key="3">
    <source>
        <dbReference type="ARBA" id="ARBA00022679"/>
    </source>
</evidence>
<dbReference type="GO" id="GO:0000160">
    <property type="term" value="P:phosphorelay signal transduction system"/>
    <property type="evidence" value="ECO:0007669"/>
    <property type="project" value="UniProtKB-KW"/>
</dbReference>